<dbReference type="Proteomes" id="UP000325849">
    <property type="component" value="Unassembled WGS sequence"/>
</dbReference>
<dbReference type="Pfam" id="PF09481">
    <property type="entry name" value="CRISPR_Cse1"/>
    <property type="match status" value="1"/>
</dbReference>
<dbReference type="AlphaFoldDB" id="A0A5N8VC33"/>
<gene>
    <name evidence="2" type="ORF">FNH09_16375</name>
</gene>
<dbReference type="EMBL" id="VJZD01000055">
    <property type="protein sequence ID" value="MPY32787.1"/>
    <property type="molecule type" value="Genomic_DNA"/>
</dbReference>
<keyword evidence="3" id="KW-1185">Reference proteome</keyword>
<accession>A0A5N8VC33</accession>
<sequence length="396" mass="43395">MSRKAAQRRYPATRGSSCRCWDGYSALPRRFQHSLRADLEMSHARGTEEPGGGLLFDLTGQRWLPVRLSTGEELLSLCAPVARAHHARRLSGDLPTQDFALIRLLLAIHQYAFDGPPGTQAWNELRYERASFADVEEHLTEYRGRFGSLDPQTPLFQNAGLRATPGEVSSLNRITADVPNVTPSALRVHLGWRGSHTPKPPGGLSTPRPTTLRGSRPGPRHRYPRPRPRTGRFRLGRGGRAVVADNLPEGTGDASSGHMEPASARLAGYAAEIERAYGDDNCQTWVLRIGLPPSVSPTWAPKRPAWRDWSSPSGPQSQTPGAAWTSVVTFLLAGPLQSWGPRPIRPPRHRRCHVALRTLYLADAAPVAAVEGPATLIDPLDRAPHTPTCAPTSTRR</sequence>
<organism evidence="2 3">
    <name type="scientific">Streptomyces adustus</name>
    <dbReference type="NCBI Taxonomy" id="1609272"/>
    <lineage>
        <taxon>Bacteria</taxon>
        <taxon>Bacillati</taxon>
        <taxon>Actinomycetota</taxon>
        <taxon>Actinomycetes</taxon>
        <taxon>Kitasatosporales</taxon>
        <taxon>Streptomycetaceae</taxon>
        <taxon>Streptomyces</taxon>
    </lineage>
</organism>
<evidence type="ECO:0000256" key="1">
    <source>
        <dbReference type="SAM" id="MobiDB-lite"/>
    </source>
</evidence>
<protein>
    <submittedName>
        <fullName evidence="2">Type I-E CRISPR-associated protein Cse1/CasA</fullName>
    </submittedName>
</protein>
<evidence type="ECO:0000313" key="3">
    <source>
        <dbReference type="Proteomes" id="UP000325849"/>
    </source>
</evidence>
<feature type="compositionally biased region" description="Basic residues" evidence="1">
    <location>
        <begin position="218"/>
        <end position="234"/>
    </location>
</feature>
<comment type="caution">
    <text evidence="2">The sequence shown here is derived from an EMBL/GenBank/DDBJ whole genome shotgun (WGS) entry which is preliminary data.</text>
</comment>
<name>A0A5N8VC33_9ACTN</name>
<dbReference type="OrthoDB" id="3187690at2"/>
<feature type="region of interest" description="Disordered" evidence="1">
    <location>
        <begin position="192"/>
        <end position="234"/>
    </location>
</feature>
<feature type="compositionally biased region" description="Low complexity" evidence="1">
    <location>
        <begin position="310"/>
        <end position="321"/>
    </location>
</feature>
<reference evidence="2 3" key="1">
    <citation type="submission" date="2019-07" db="EMBL/GenBank/DDBJ databases">
        <title>New species of Amycolatopsis and Streptomyces.</title>
        <authorList>
            <person name="Duangmal K."/>
            <person name="Teo W.F.A."/>
            <person name="Lipun K."/>
        </authorList>
    </citation>
    <scope>NUCLEOTIDE SEQUENCE [LARGE SCALE GENOMIC DNA]</scope>
    <source>
        <strain evidence="2 3">NBRC 109810</strain>
    </source>
</reference>
<feature type="region of interest" description="Disordered" evidence="1">
    <location>
        <begin position="301"/>
        <end position="321"/>
    </location>
</feature>
<dbReference type="InterPro" id="IPR013381">
    <property type="entry name" value="CRISPR-assoc_prot_Cse1"/>
</dbReference>
<proteinExistence type="predicted"/>
<evidence type="ECO:0000313" key="2">
    <source>
        <dbReference type="EMBL" id="MPY32787.1"/>
    </source>
</evidence>